<feature type="domain" description="Histidine kinase/HSP90-like ATPase" evidence="2">
    <location>
        <begin position="39"/>
        <end position="147"/>
    </location>
</feature>
<dbReference type="AlphaFoldDB" id="A0A1H1BTK0"/>
<sequence length="151" mass="15980">MITPVARRHAVSGDPPPGWLLTALVGDGCAVLPDLDTHNPRTVATARDFASETLSAWGVGELLYDAQLVVSELVTNAIRHAGGTIQLRLMRNESHLVCAVTDGSAALPTISDGDFLSESGRGLHLVDALASSWGWILINGKGKLVWAVFTL</sequence>
<keyword evidence="3" id="KW-0808">Transferase</keyword>
<accession>A0A1H1BTK0</accession>
<dbReference type="PANTHER" id="PTHR35526:SF3">
    <property type="entry name" value="ANTI-SIGMA-F FACTOR RSBW"/>
    <property type="match status" value="1"/>
</dbReference>
<dbReference type="PANTHER" id="PTHR35526">
    <property type="entry name" value="ANTI-SIGMA-F FACTOR RSBW-RELATED"/>
    <property type="match status" value="1"/>
</dbReference>
<protein>
    <submittedName>
        <fullName evidence="3">Anti-sigma regulatory factor (Ser/Thr protein kinase)</fullName>
    </submittedName>
</protein>
<dbReference type="Pfam" id="PF13581">
    <property type="entry name" value="HATPase_c_2"/>
    <property type="match status" value="1"/>
</dbReference>
<evidence type="ECO:0000313" key="4">
    <source>
        <dbReference type="Proteomes" id="UP000217103"/>
    </source>
</evidence>
<dbReference type="OrthoDB" id="3867457at2"/>
<dbReference type="SUPFAM" id="SSF55874">
    <property type="entry name" value="ATPase domain of HSP90 chaperone/DNA topoisomerase II/histidine kinase"/>
    <property type="match status" value="1"/>
</dbReference>
<reference evidence="3 4" key="1">
    <citation type="submission" date="2016-10" db="EMBL/GenBank/DDBJ databases">
        <authorList>
            <person name="de Groot N.N."/>
        </authorList>
    </citation>
    <scope>NUCLEOTIDE SEQUENCE [LARGE SCALE GENOMIC DNA]</scope>
    <source>
        <strain evidence="3 4">DSM 43794</strain>
    </source>
</reference>
<evidence type="ECO:0000313" key="3">
    <source>
        <dbReference type="EMBL" id="SDQ55255.1"/>
    </source>
</evidence>
<keyword evidence="4" id="KW-1185">Reference proteome</keyword>
<dbReference type="CDD" id="cd16936">
    <property type="entry name" value="HATPase_RsbW-like"/>
    <property type="match status" value="1"/>
</dbReference>
<keyword evidence="1" id="KW-0723">Serine/threonine-protein kinase</keyword>
<evidence type="ECO:0000259" key="2">
    <source>
        <dbReference type="Pfam" id="PF13581"/>
    </source>
</evidence>
<dbReference type="RefSeq" id="WP_093258075.1">
    <property type="nucleotide sequence ID" value="NZ_FNKK01000002.1"/>
</dbReference>
<dbReference type="STRING" id="35622.SAMN04489764_1117"/>
<evidence type="ECO:0000256" key="1">
    <source>
        <dbReference type="ARBA" id="ARBA00022527"/>
    </source>
</evidence>
<dbReference type="EMBL" id="FNKK01000002">
    <property type="protein sequence ID" value="SDQ55255.1"/>
    <property type="molecule type" value="Genomic_DNA"/>
</dbReference>
<dbReference type="GO" id="GO:0004674">
    <property type="term" value="F:protein serine/threonine kinase activity"/>
    <property type="evidence" value="ECO:0007669"/>
    <property type="project" value="UniProtKB-KW"/>
</dbReference>
<name>A0A1H1BTK0_9ACTN</name>
<proteinExistence type="predicted"/>
<dbReference type="InterPro" id="IPR050267">
    <property type="entry name" value="Anti-sigma-factor_SerPK"/>
</dbReference>
<dbReference type="InterPro" id="IPR003594">
    <property type="entry name" value="HATPase_dom"/>
</dbReference>
<organism evidence="3 4">
    <name type="scientific">Thermostaphylospora chromogena</name>
    <dbReference type="NCBI Taxonomy" id="35622"/>
    <lineage>
        <taxon>Bacteria</taxon>
        <taxon>Bacillati</taxon>
        <taxon>Actinomycetota</taxon>
        <taxon>Actinomycetes</taxon>
        <taxon>Streptosporangiales</taxon>
        <taxon>Thermomonosporaceae</taxon>
        <taxon>Thermostaphylospora</taxon>
    </lineage>
</organism>
<dbReference type="InterPro" id="IPR036890">
    <property type="entry name" value="HATPase_C_sf"/>
</dbReference>
<dbReference type="Proteomes" id="UP000217103">
    <property type="component" value="Unassembled WGS sequence"/>
</dbReference>
<dbReference type="Gene3D" id="3.30.565.10">
    <property type="entry name" value="Histidine kinase-like ATPase, C-terminal domain"/>
    <property type="match status" value="1"/>
</dbReference>
<keyword evidence="3" id="KW-0418">Kinase</keyword>
<gene>
    <name evidence="3" type="ORF">SAMN04489764_1117</name>
</gene>